<organism evidence="2 3">
    <name type="scientific">Candidatus Syntropharchaeum caldarium</name>
    <dbReference type="NCBI Taxonomy" id="1838285"/>
    <lineage>
        <taxon>Archaea</taxon>
        <taxon>Methanobacteriati</taxon>
        <taxon>Methanobacteriota</taxon>
        <taxon>Stenosarchaea group</taxon>
        <taxon>Methanomicrobia</taxon>
        <taxon>Methanosarcinales</taxon>
        <taxon>ANME-2 cluster</taxon>
        <taxon>Candidatus Syntropharchaeum</taxon>
    </lineage>
</organism>
<accession>A0A1F2P9J9</accession>
<protein>
    <recommendedName>
        <fullName evidence="4">DUF5320 domain-containing protein</fullName>
    </recommendedName>
</protein>
<evidence type="ECO:0000313" key="2">
    <source>
        <dbReference type="EMBL" id="OFV67883.1"/>
    </source>
</evidence>
<comment type="caution">
    <text evidence="2">The sequence shown here is derived from an EMBL/GenBank/DDBJ whole genome shotgun (WGS) entry which is preliminary data.</text>
</comment>
<reference evidence="2" key="1">
    <citation type="submission" date="2016-05" db="EMBL/GenBank/DDBJ databases">
        <title>Microbial consortia oxidize butane by reversing methanogenesis.</title>
        <authorList>
            <person name="Laso-Perez R."/>
            <person name="Richter M."/>
            <person name="Wegener G."/>
            <person name="Musat F."/>
        </authorList>
    </citation>
    <scope>NUCLEOTIDE SEQUENCE [LARGE SCALE GENOMIC DNA]</scope>
    <source>
        <strain evidence="2">BOX2</strain>
    </source>
</reference>
<evidence type="ECO:0000313" key="3">
    <source>
        <dbReference type="Proteomes" id="UP000186940"/>
    </source>
</evidence>
<dbReference type="EMBL" id="LYOS01000003">
    <property type="protein sequence ID" value="OFV67883.1"/>
    <property type="molecule type" value="Genomic_DNA"/>
</dbReference>
<name>A0A1F2P9J9_9EURY</name>
<feature type="region of interest" description="Disordered" evidence="1">
    <location>
        <begin position="1"/>
        <end position="21"/>
    </location>
</feature>
<dbReference type="AlphaFoldDB" id="A0A1F2P9J9"/>
<dbReference type="STRING" id="1838285.SCAL_001258"/>
<keyword evidence="3" id="KW-1185">Reference proteome</keyword>
<evidence type="ECO:0008006" key="4">
    <source>
        <dbReference type="Google" id="ProtNLM"/>
    </source>
</evidence>
<gene>
    <name evidence="2" type="ORF">SCAL_001258</name>
</gene>
<dbReference type="Proteomes" id="UP000186940">
    <property type="component" value="Unassembled WGS sequence"/>
</dbReference>
<proteinExistence type="predicted"/>
<sequence length="72" mass="8215">MRFGYSPGWGGMPPGAQYLSQTGQMPQFTSWMQQRAQQAPMGAPAGMTKEQEIQMLEAQLDQIKRRLEELKR</sequence>
<evidence type="ECO:0000256" key="1">
    <source>
        <dbReference type="SAM" id="MobiDB-lite"/>
    </source>
</evidence>